<reference evidence="2 3" key="1">
    <citation type="submission" date="2017-07" db="EMBL/GenBank/DDBJ databases">
        <title>Leptospira spp. isolated from tropical soils.</title>
        <authorList>
            <person name="Thibeaux R."/>
            <person name="Iraola G."/>
            <person name="Ferres I."/>
            <person name="Bierque E."/>
            <person name="Girault D."/>
            <person name="Soupe-Gilbert M.-E."/>
            <person name="Picardeau M."/>
            <person name="Goarant C."/>
        </authorList>
    </citation>
    <scope>NUCLEOTIDE SEQUENCE [LARGE SCALE GENOMIC DNA]</scope>
    <source>
        <strain evidence="2 3">FH2-C-A2</strain>
    </source>
</reference>
<organism evidence="2 3">
    <name type="scientific">Leptospira wolffii</name>
    <dbReference type="NCBI Taxonomy" id="409998"/>
    <lineage>
        <taxon>Bacteria</taxon>
        <taxon>Pseudomonadati</taxon>
        <taxon>Spirochaetota</taxon>
        <taxon>Spirochaetia</taxon>
        <taxon>Leptospirales</taxon>
        <taxon>Leptospiraceae</taxon>
        <taxon>Leptospira</taxon>
    </lineage>
</organism>
<proteinExistence type="predicted"/>
<feature type="transmembrane region" description="Helical" evidence="1">
    <location>
        <begin position="6"/>
        <end position="22"/>
    </location>
</feature>
<keyword evidence="1" id="KW-0472">Membrane</keyword>
<dbReference type="EMBL" id="NPDT01000001">
    <property type="protein sequence ID" value="PJZ67527.1"/>
    <property type="molecule type" value="Genomic_DNA"/>
</dbReference>
<evidence type="ECO:0000313" key="2">
    <source>
        <dbReference type="EMBL" id="PJZ67527.1"/>
    </source>
</evidence>
<dbReference type="AlphaFoldDB" id="A0A2M9ZGP7"/>
<keyword evidence="1" id="KW-0812">Transmembrane</keyword>
<dbReference type="RefSeq" id="WP_125250310.1">
    <property type="nucleotide sequence ID" value="NZ_NPDT01000001.1"/>
</dbReference>
<name>A0A2M9ZGP7_9LEPT</name>
<dbReference type="Proteomes" id="UP000231912">
    <property type="component" value="Unassembled WGS sequence"/>
</dbReference>
<gene>
    <name evidence="2" type="ORF">CH371_05790</name>
</gene>
<sequence length="66" mass="7199">MKEVSHAGFIYFFAILVSLYKCQIGLPDSLSSDNPAQDGILSLQFSAVPGLAWDSIILETTNFSCK</sequence>
<comment type="caution">
    <text evidence="2">The sequence shown here is derived from an EMBL/GenBank/DDBJ whole genome shotgun (WGS) entry which is preliminary data.</text>
</comment>
<evidence type="ECO:0000313" key="3">
    <source>
        <dbReference type="Proteomes" id="UP000231912"/>
    </source>
</evidence>
<accession>A0A2M9ZGP7</accession>
<evidence type="ECO:0000256" key="1">
    <source>
        <dbReference type="SAM" id="Phobius"/>
    </source>
</evidence>
<keyword evidence="1" id="KW-1133">Transmembrane helix</keyword>
<protein>
    <submittedName>
        <fullName evidence="2">Uncharacterized protein</fullName>
    </submittedName>
</protein>